<keyword evidence="3 5" id="KW-0131">Cell cycle</keyword>
<evidence type="ECO:0000313" key="7">
    <source>
        <dbReference type="EMBL" id="SDB95512.1"/>
    </source>
</evidence>
<evidence type="ECO:0000256" key="2">
    <source>
        <dbReference type="ARBA" id="ARBA00023210"/>
    </source>
</evidence>
<feature type="compositionally biased region" description="Acidic residues" evidence="6">
    <location>
        <begin position="17"/>
        <end position="32"/>
    </location>
</feature>
<dbReference type="GO" id="GO:0043093">
    <property type="term" value="P:FtsZ-dependent cytokinesis"/>
    <property type="evidence" value="ECO:0007669"/>
    <property type="project" value="UniProtKB-UniRule"/>
</dbReference>
<feature type="region of interest" description="Disordered" evidence="6">
    <location>
        <begin position="1"/>
        <end position="160"/>
    </location>
</feature>
<name>A0A1G6HMP5_9ACTN</name>
<evidence type="ECO:0000313" key="8">
    <source>
        <dbReference type="Proteomes" id="UP000198528"/>
    </source>
</evidence>
<dbReference type="PANTHER" id="PTHR35798">
    <property type="entry name" value="CELL DIVISION PROTEIN SEPF"/>
    <property type="match status" value="1"/>
</dbReference>
<dbReference type="GO" id="GO:0005737">
    <property type="term" value="C:cytoplasm"/>
    <property type="evidence" value="ECO:0007669"/>
    <property type="project" value="UniProtKB-SubCell"/>
</dbReference>
<proteinExistence type="inferred from homology"/>
<dbReference type="InterPro" id="IPR007561">
    <property type="entry name" value="Cell_div_SepF/SepF-rel"/>
</dbReference>
<dbReference type="Gene3D" id="3.30.110.150">
    <property type="entry name" value="SepF-like protein"/>
    <property type="match status" value="1"/>
</dbReference>
<keyword evidence="8" id="KW-1185">Reference proteome</keyword>
<dbReference type="PANTHER" id="PTHR35798:SF1">
    <property type="entry name" value="CELL DIVISION PROTEIN SEPF"/>
    <property type="match status" value="1"/>
</dbReference>
<evidence type="ECO:0000256" key="4">
    <source>
        <dbReference type="ARBA" id="ARBA00044936"/>
    </source>
</evidence>
<comment type="subunit">
    <text evidence="5">Homodimer. Interacts with FtsZ.</text>
</comment>
<dbReference type="Proteomes" id="UP000198528">
    <property type="component" value="Unassembled WGS sequence"/>
</dbReference>
<dbReference type="GO" id="GO:0000917">
    <property type="term" value="P:division septum assembly"/>
    <property type="evidence" value="ECO:0007669"/>
    <property type="project" value="UniProtKB-KW"/>
</dbReference>
<comment type="similarity">
    <text evidence="5">Belongs to the SepF family.</text>
</comment>
<dbReference type="HAMAP" id="MF_01197">
    <property type="entry name" value="SepF"/>
    <property type="match status" value="1"/>
</dbReference>
<dbReference type="Pfam" id="PF04472">
    <property type="entry name" value="SepF"/>
    <property type="match status" value="1"/>
</dbReference>
<sequence length="249" mass="27078">MGFLDTLRDKLTGSNDDYYDDDYYDDYDDAPEREEPQSQGVGLLGNTRRPEAESVSVYTRSGRPVGSNGAGGPTPAPAPSYGGGYRDEYQRPARPQSPNPQYAQRPQPGYSSYSEETQAIPQTPAHPPVHEGVLGNSTGGHTPADIGLKPIPRPATSGQLPPYVLKPVSYDDVQMVVRRVRTNQPVVLVFKNTNIETAKRILDFCLGLSCGIGGQVDELGDRVFVITPQGIELSDSDINKLVQDGTIER</sequence>
<gene>
    <name evidence="5" type="primary">sepF</name>
    <name evidence="7" type="ORF">SAMN04487824_10116</name>
</gene>
<evidence type="ECO:0000256" key="6">
    <source>
        <dbReference type="SAM" id="MobiDB-lite"/>
    </source>
</evidence>
<dbReference type="InterPro" id="IPR038594">
    <property type="entry name" value="SepF-like_sf"/>
</dbReference>
<comment type="function">
    <text evidence="4 5">Cell division protein that is part of the divisome complex and is recruited early to the Z-ring. Probably stimulates Z-ring formation, perhaps through the cross-linking of FtsZ protofilaments. Its function overlaps with FtsA.</text>
</comment>
<dbReference type="RefSeq" id="WP_090844057.1">
    <property type="nucleotide sequence ID" value="NZ_FMZL01000001.1"/>
</dbReference>
<evidence type="ECO:0000256" key="5">
    <source>
        <dbReference type="HAMAP-Rule" id="MF_01197"/>
    </source>
</evidence>
<evidence type="ECO:0000256" key="1">
    <source>
        <dbReference type="ARBA" id="ARBA00022618"/>
    </source>
</evidence>
<evidence type="ECO:0000256" key="3">
    <source>
        <dbReference type="ARBA" id="ARBA00023306"/>
    </source>
</evidence>
<keyword evidence="5" id="KW-0963">Cytoplasm</keyword>
<keyword evidence="2 5" id="KW-0717">Septation</keyword>
<accession>A0A1G6HMP5</accession>
<dbReference type="EMBL" id="FMZL01000001">
    <property type="protein sequence ID" value="SDB95512.1"/>
    <property type="molecule type" value="Genomic_DNA"/>
</dbReference>
<dbReference type="STRING" id="604330.SAMN04489857_0628"/>
<keyword evidence="1 5" id="KW-0132">Cell division</keyword>
<dbReference type="InterPro" id="IPR023052">
    <property type="entry name" value="Cell_div_SepF"/>
</dbReference>
<reference evidence="8" key="1">
    <citation type="submission" date="2016-10" db="EMBL/GenBank/DDBJ databases">
        <authorList>
            <person name="Varghese N."/>
            <person name="Submissions S."/>
        </authorList>
    </citation>
    <scope>NUCLEOTIDE SEQUENCE [LARGE SCALE GENOMIC DNA]</scope>
    <source>
        <strain evidence="8">DSM 22619</strain>
    </source>
</reference>
<organism evidence="7 8">
    <name type="scientific">Parafannyhessea umbonata</name>
    <dbReference type="NCBI Taxonomy" id="604330"/>
    <lineage>
        <taxon>Bacteria</taxon>
        <taxon>Bacillati</taxon>
        <taxon>Actinomycetota</taxon>
        <taxon>Coriobacteriia</taxon>
        <taxon>Coriobacteriales</taxon>
        <taxon>Atopobiaceae</taxon>
        <taxon>Parafannyhessea</taxon>
    </lineage>
</organism>
<feature type="compositionally biased region" description="Polar residues" evidence="6">
    <location>
        <begin position="99"/>
        <end position="121"/>
    </location>
</feature>
<comment type="subcellular location">
    <subcellularLocation>
        <location evidence="5">Cytoplasm</location>
    </subcellularLocation>
    <text evidence="5">Localizes to the division site, in a FtsZ-dependent manner.</text>
</comment>
<feature type="compositionally biased region" description="Basic and acidic residues" evidence="6">
    <location>
        <begin position="1"/>
        <end position="11"/>
    </location>
</feature>
<protein>
    <recommendedName>
        <fullName evidence="5">Cell division protein SepF</fullName>
    </recommendedName>
</protein>
<dbReference type="AlphaFoldDB" id="A0A1G6HMP5"/>